<dbReference type="KEGG" id="clus:A9F13_25g00594"/>
<dbReference type="GO" id="GO:0005634">
    <property type="term" value="C:nucleus"/>
    <property type="evidence" value="ECO:0007669"/>
    <property type="project" value="InterPro"/>
</dbReference>
<name>A0AA91PVC8_CLALS</name>
<proteinExistence type="predicted"/>
<reference evidence="4 5" key="1">
    <citation type="submission" date="2017-04" db="EMBL/GenBank/DDBJ databases">
        <title>Draft genome of the yeast Clavispora lusitaniae type strain CBS 6936.</title>
        <authorList>
            <person name="Durrens P."/>
            <person name="Klopp C."/>
            <person name="Biteau N."/>
            <person name="Fitton-Ouhabi V."/>
            <person name="Dementhon K."/>
            <person name="Accoceberry I."/>
            <person name="Sherman D.J."/>
            <person name="Noel T."/>
        </authorList>
    </citation>
    <scope>NUCLEOTIDE SEQUENCE [LARGE SCALE GENOMIC DNA]</scope>
    <source>
        <strain evidence="4 5">CBS 6936</strain>
    </source>
</reference>
<feature type="compositionally biased region" description="Low complexity" evidence="2">
    <location>
        <begin position="240"/>
        <end position="250"/>
    </location>
</feature>
<dbReference type="OMA" id="DHYNQVA"/>
<feature type="region of interest" description="Disordered" evidence="2">
    <location>
        <begin position="231"/>
        <end position="256"/>
    </location>
</feature>
<protein>
    <recommendedName>
        <fullName evidence="3">Hap4 transcription factor heteromerisation domain-containing protein</fullName>
    </recommendedName>
</protein>
<feature type="domain" description="Hap4 transcription factor heteromerisation" evidence="3">
    <location>
        <begin position="25"/>
        <end position="40"/>
    </location>
</feature>
<evidence type="ECO:0000259" key="3">
    <source>
        <dbReference type="Pfam" id="PF10297"/>
    </source>
</evidence>
<dbReference type="Proteomes" id="UP000195602">
    <property type="component" value="Unassembled WGS sequence"/>
</dbReference>
<dbReference type="AlphaFoldDB" id="A0AA91PVC8"/>
<keyword evidence="1" id="KW-0539">Nucleus</keyword>
<dbReference type="InterPro" id="IPR018287">
    <property type="entry name" value="Hap4_TF_heteromerisation"/>
</dbReference>
<evidence type="ECO:0000313" key="4">
    <source>
        <dbReference type="EMBL" id="OVF04882.1"/>
    </source>
</evidence>
<evidence type="ECO:0000256" key="2">
    <source>
        <dbReference type="SAM" id="MobiDB-lite"/>
    </source>
</evidence>
<dbReference type="GO" id="GO:0006355">
    <property type="term" value="P:regulation of DNA-templated transcription"/>
    <property type="evidence" value="ECO:0007669"/>
    <property type="project" value="InterPro"/>
</dbReference>
<accession>A0AA91PVC8</accession>
<gene>
    <name evidence="4" type="ORF">A9F13_25g00594</name>
</gene>
<comment type="caution">
    <text evidence="4">The sequence shown here is derived from an EMBL/GenBank/DDBJ whole genome shotgun (WGS) entry which is preliminary data.</text>
</comment>
<sequence length="348" mass="37797">MTPSPAVQNPASSTCATQPILTITTSKNWVLPPRPKNARKAKADKKKTRPASPRKPAKAPVPVRPEISPAHSANSPIRPASTNVVAGPAVPESLDDLQASIRTVDRENYHLKTRLLSLIHDYKSLRASVLSSVSSGSSSPAPGMFESPTTARKRLYNEIGDPMSELISNMNGLSYKSPSTELVSHEMPSSEATMSANLAIGSDVGVSEVAAPSERDSDVFDFVDLDASTRPLDDEDELESLSLSVSPSASDADENSLMTSLTRSTTVSTNNSFFEKKPSSVFKFYDLPVYSEDDYAFSFEKIDPHGEAMSVIQEDHYNQVADFLEEKLMSNDIKYYVEKNHPAGVAPL</sequence>
<organism evidence="4 5">
    <name type="scientific">Clavispora lusitaniae</name>
    <name type="common">Candida lusitaniae</name>
    <dbReference type="NCBI Taxonomy" id="36911"/>
    <lineage>
        <taxon>Eukaryota</taxon>
        <taxon>Fungi</taxon>
        <taxon>Dikarya</taxon>
        <taxon>Ascomycota</taxon>
        <taxon>Saccharomycotina</taxon>
        <taxon>Pichiomycetes</taxon>
        <taxon>Metschnikowiaceae</taxon>
        <taxon>Clavispora</taxon>
    </lineage>
</organism>
<dbReference type="Pfam" id="PF10297">
    <property type="entry name" value="Hap4_Hap_bind"/>
    <property type="match status" value="1"/>
</dbReference>
<dbReference type="EMBL" id="LYUB02000025">
    <property type="protein sequence ID" value="OVF04882.1"/>
    <property type="molecule type" value="Genomic_DNA"/>
</dbReference>
<evidence type="ECO:0000313" key="5">
    <source>
        <dbReference type="Proteomes" id="UP000195602"/>
    </source>
</evidence>
<feature type="region of interest" description="Disordered" evidence="2">
    <location>
        <begin position="26"/>
        <end position="80"/>
    </location>
</feature>
<feature type="compositionally biased region" description="Basic residues" evidence="2">
    <location>
        <begin position="36"/>
        <end position="49"/>
    </location>
</feature>
<feature type="compositionally biased region" description="Polar residues" evidence="2">
    <location>
        <begin position="71"/>
        <end position="80"/>
    </location>
</feature>
<evidence type="ECO:0000256" key="1">
    <source>
        <dbReference type="ARBA" id="ARBA00023242"/>
    </source>
</evidence>